<comment type="caution">
    <text evidence="7">The sequence shown here is derived from an EMBL/GenBank/DDBJ whole genome shotgun (WGS) entry which is preliminary data.</text>
</comment>
<dbReference type="PANTHER" id="PTHR30250:SF11">
    <property type="entry name" value="O-ANTIGEN TRANSPORTER-RELATED"/>
    <property type="match status" value="1"/>
</dbReference>
<evidence type="ECO:0000313" key="7">
    <source>
        <dbReference type="EMBL" id="PIT86613.1"/>
    </source>
</evidence>
<dbReference type="Pfam" id="PF01943">
    <property type="entry name" value="Polysacc_synt"/>
    <property type="match status" value="1"/>
</dbReference>
<evidence type="ECO:0000256" key="3">
    <source>
        <dbReference type="ARBA" id="ARBA00022692"/>
    </source>
</evidence>
<evidence type="ECO:0000256" key="6">
    <source>
        <dbReference type="SAM" id="Phobius"/>
    </source>
</evidence>
<feature type="transmembrane region" description="Helical" evidence="6">
    <location>
        <begin position="62"/>
        <end position="85"/>
    </location>
</feature>
<dbReference type="InterPro" id="IPR002797">
    <property type="entry name" value="Polysacc_synth"/>
</dbReference>
<gene>
    <name evidence="7" type="ORF">COU33_02155</name>
</gene>
<evidence type="ECO:0000256" key="2">
    <source>
        <dbReference type="ARBA" id="ARBA00022475"/>
    </source>
</evidence>
<feature type="transmembrane region" description="Helical" evidence="6">
    <location>
        <begin position="341"/>
        <end position="365"/>
    </location>
</feature>
<keyword evidence="3 6" id="KW-0812">Transmembrane</keyword>
<dbReference type="InterPro" id="IPR050833">
    <property type="entry name" value="Poly_Biosynth_Transport"/>
</dbReference>
<dbReference type="AlphaFoldDB" id="A0A2M6W1E9"/>
<name>A0A2M6W1E9_9BACT</name>
<evidence type="ECO:0000256" key="4">
    <source>
        <dbReference type="ARBA" id="ARBA00022989"/>
    </source>
</evidence>
<comment type="subcellular location">
    <subcellularLocation>
        <location evidence="1">Cell membrane</location>
        <topology evidence="1">Multi-pass membrane protein</topology>
    </subcellularLocation>
</comment>
<keyword evidence="5 6" id="KW-0472">Membrane</keyword>
<dbReference type="PANTHER" id="PTHR30250">
    <property type="entry name" value="PST FAMILY PREDICTED COLANIC ACID TRANSPORTER"/>
    <property type="match status" value="1"/>
</dbReference>
<feature type="transmembrane region" description="Helical" evidence="6">
    <location>
        <begin position="167"/>
        <end position="186"/>
    </location>
</feature>
<feature type="transmembrane region" description="Helical" evidence="6">
    <location>
        <begin position="135"/>
        <end position="155"/>
    </location>
</feature>
<keyword evidence="2" id="KW-1003">Cell membrane</keyword>
<accession>A0A2M6W1E9</accession>
<dbReference type="EMBL" id="PFBZ01000093">
    <property type="protein sequence ID" value="PIT86613.1"/>
    <property type="molecule type" value="Genomic_DNA"/>
</dbReference>
<feature type="transmembrane region" description="Helical" evidence="6">
    <location>
        <begin position="29"/>
        <end position="50"/>
    </location>
</feature>
<evidence type="ECO:0008006" key="9">
    <source>
        <dbReference type="Google" id="ProtNLM"/>
    </source>
</evidence>
<feature type="transmembrane region" description="Helical" evidence="6">
    <location>
        <begin position="231"/>
        <end position="249"/>
    </location>
</feature>
<evidence type="ECO:0000256" key="1">
    <source>
        <dbReference type="ARBA" id="ARBA00004651"/>
    </source>
</evidence>
<dbReference type="Proteomes" id="UP000229362">
    <property type="component" value="Unassembled WGS sequence"/>
</dbReference>
<dbReference type="GO" id="GO:0005886">
    <property type="term" value="C:plasma membrane"/>
    <property type="evidence" value="ECO:0007669"/>
    <property type="project" value="UniProtKB-SubCell"/>
</dbReference>
<sequence>MAVKTLFSIYMLHRLQAIKTRFGSFGEQLAFSTIGIGTWSLILFITNIYVGRFLGPEEYGRYALVLSLASLMMIPMVFGVNTAMIRFAAAKQGEERAAIISTSIWLVILLSSGLVVVFLLLTPFADFWWRISSDIWLWAIVFAVAMVVQLLADALYRSFHAFRTQSIWLSVGGLAVFGSLLFWFFGAQMHTFRAYVLATAVGHSILFLGALSVFVRGGVSSLFDRTHARRLLHFGLYTMLGSVIGTLLMNIDRLMLGYFVDETAVGVYMAYTVAATMIILKLTEVFINVFFPKVSGMTDTQKYEVYLRMRRPLVYGSLGLVLLTVLSTAATLFLFGNEYQIDLTLLFLFSIQAPLLSAATVLAWLIHAHGVSWLRHFTFFGIVLLGTNIICNAILIPVFGVSGAVSATILTYTLYVTYASYRLSNGLFS</sequence>
<feature type="transmembrane region" description="Helical" evidence="6">
    <location>
        <begin position="97"/>
        <end position="123"/>
    </location>
</feature>
<reference evidence="8" key="1">
    <citation type="submission" date="2017-09" db="EMBL/GenBank/DDBJ databases">
        <title>Depth-based differentiation of microbial function through sediment-hosted aquifers and enrichment of novel symbionts in the deep terrestrial subsurface.</title>
        <authorList>
            <person name="Probst A.J."/>
            <person name="Ladd B."/>
            <person name="Jarett J.K."/>
            <person name="Geller-Mcgrath D.E."/>
            <person name="Sieber C.M.K."/>
            <person name="Emerson J.B."/>
            <person name="Anantharaman K."/>
            <person name="Thomas B.C."/>
            <person name="Malmstrom R."/>
            <person name="Stieglmeier M."/>
            <person name="Klingl A."/>
            <person name="Woyke T."/>
            <person name="Ryan C.M."/>
            <person name="Banfield J.F."/>
        </authorList>
    </citation>
    <scope>NUCLEOTIDE SEQUENCE [LARGE SCALE GENOMIC DNA]</scope>
</reference>
<feature type="transmembrane region" description="Helical" evidence="6">
    <location>
        <begin position="377"/>
        <end position="395"/>
    </location>
</feature>
<keyword evidence="4 6" id="KW-1133">Transmembrane helix</keyword>
<evidence type="ECO:0000313" key="8">
    <source>
        <dbReference type="Proteomes" id="UP000229362"/>
    </source>
</evidence>
<evidence type="ECO:0000256" key="5">
    <source>
        <dbReference type="ARBA" id="ARBA00023136"/>
    </source>
</evidence>
<proteinExistence type="predicted"/>
<feature type="transmembrane region" description="Helical" evidence="6">
    <location>
        <begin position="269"/>
        <end position="291"/>
    </location>
</feature>
<feature type="transmembrane region" description="Helical" evidence="6">
    <location>
        <begin position="192"/>
        <end position="219"/>
    </location>
</feature>
<feature type="transmembrane region" description="Helical" evidence="6">
    <location>
        <begin position="401"/>
        <end position="421"/>
    </location>
</feature>
<organism evidence="7 8">
    <name type="scientific">Candidatus Magasanikbacteria bacterium CG10_big_fil_rev_8_21_14_0_10_43_6</name>
    <dbReference type="NCBI Taxonomy" id="1974650"/>
    <lineage>
        <taxon>Bacteria</taxon>
        <taxon>Candidatus Magasanikiibacteriota</taxon>
    </lineage>
</organism>
<protein>
    <recommendedName>
        <fullName evidence="9">Polysaccharide biosynthesis protein C-terminal domain-containing protein</fullName>
    </recommendedName>
</protein>
<feature type="transmembrane region" description="Helical" evidence="6">
    <location>
        <begin position="312"/>
        <end position="335"/>
    </location>
</feature>